<proteinExistence type="predicted"/>
<evidence type="ECO:0000313" key="1">
    <source>
        <dbReference type="EMBL" id="RYQ23578.1"/>
    </source>
</evidence>
<evidence type="ECO:0000313" key="2">
    <source>
        <dbReference type="Proteomes" id="UP000292535"/>
    </source>
</evidence>
<dbReference type="EMBL" id="RYUQ01000012">
    <property type="protein sequence ID" value="RYQ23578.1"/>
    <property type="molecule type" value="Genomic_DNA"/>
</dbReference>
<dbReference type="Proteomes" id="UP000292535">
    <property type="component" value="Unassembled WGS sequence"/>
</dbReference>
<dbReference type="AlphaFoldDB" id="A0A4Q5AB15"/>
<name>A0A4Q5AB15_9BIFI</name>
<comment type="caution">
    <text evidence="1">The sequence shown here is derived from an EMBL/GenBank/DDBJ whole genome shotgun (WGS) entry which is preliminary data.</text>
</comment>
<accession>A0A4Q5AB15</accession>
<dbReference type="RefSeq" id="WP_129854141.1">
    <property type="nucleotide sequence ID" value="NZ_RYUQ01000012.1"/>
</dbReference>
<gene>
    <name evidence="1" type="ORF">PG2032B_1711</name>
</gene>
<protein>
    <submittedName>
        <fullName evidence="1">Uncharacterized protein</fullName>
    </submittedName>
</protein>
<reference evidence="1 2" key="1">
    <citation type="submission" date="2018-12" db="EMBL/GenBank/DDBJ databases">
        <title>Unveiling genomic diversity among members of the Bifidobacterium pseudolongum species, a widely distributed gut commensal of the animal kingdom.</title>
        <authorList>
            <person name="Lugli G.A."/>
            <person name="Duranti S."/>
            <person name="Albert K."/>
            <person name="Mancabelli L."/>
            <person name="Napoli S."/>
            <person name="Viappiani A."/>
            <person name="Anzalone R."/>
            <person name="Longhi G."/>
            <person name="Milani C."/>
            <person name="Turroni F."/>
            <person name="Alessandri G."/>
            <person name="Sela D.A."/>
            <person name="Van Sinderen D."/>
            <person name="Ventura M."/>
        </authorList>
    </citation>
    <scope>NUCLEOTIDE SEQUENCE [LARGE SCALE GENOMIC DNA]</scope>
    <source>
        <strain evidence="1 2">2032B</strain>
    </source>
</reference>
<organism evidence="1 2">
    <name type="scientific">Bifidobacterium pseudolongum subsp. globosum</name>
    <dbReference type="NCBI Taxonomy" id="1690"/>
    <lineage>
        <taxon>Bacteria</taxon>
        <taxon>Bacillati</taxon>
        <taxon>Actinomycetota</taxon>
        <taxon>Actinomycetes</taxon>
        <taxon>Bifidobacteriales</taxon>
        <taxon>Bifidobacteriaceae</taxon>
        <taxon>Bifidobacterium</taxon>
    </lineage>
</organism>
<sequence>MNNLTNDNELIVSLDNEVIVEAAESFSAAANASSHLFYELRKEGNRLEKEGNHTAATRCFEQQVRFLSLYELLRRMAQAAQKDLQES</sequence>